<protein>
    <recommendedName>
        <fullName evidence="5">InaF motif containing 2</fullName>
    </recommendedName>
</protein>
<name>A0AAD1SX84_PELCU</name>
<dbReference type="Pfam" id="PF15018">
    <property type="entry name" value="InaF-motif"/>
    <property type="match status" value="1"/>
</dbReference>
<dbReference type="Proteomes" id="UP001295444">
    <property type="component" value="Chromosome 09"/>
</dbReference>
<feature type="compositionally biased region" description="Polar residues" evidence="1">
    <location>
        <begin position="150"/>
        <end position="159"/>
    </location>
</feature>
<reference evidence="3" key="1">
    <citation type="submission" date="2022-03" db="EMBL/GenBank/DDBJ databases">
        <authorList>
            <person name="Alioto T."/>
            <person name="Alioto T."/>
            <person name="Gomez Garrido J."/>
        </authorList>
    </citation>
    <scope>NUCLEOTIDE SEQUENCE</scope>
</reference>
<evidence type="ECO:0000313" key="3">
    <source>
        <dbReference type="EMBL" id="CAH2313943.1"/>
    </source>
</evidence>
<gene>
    <name evidence="3" type="ORF">PECUL_23A040997</name>
</gene>
<evidence type="ECO:0000313" key="4">
    <source>
        <dbReference type="Proteomes" id="UP001295444"/>
    </source>
</evidence>
<dbReference type="AlphaFoldDB" id="A0AAD1SX84"/>
<feature type="region of interest" description="Disordered" evidence="1">
    <location>
        <begin position="1"/>
        <end position="24"/>
    </location>
</feature>
<keyword evidence="2" id="KW-1133">Transmembrane helix</keyword>
<accession>A0AAD1SX84</accession>
<sequence length="186" mass="20058">MTHRDLDGIGVTSQDSDDKKTKTSGLNNKQWVRLATVVAYFLCVSLAAVILAVYYGLIWAPSSKGNKTLDFSSAVTSPPVVAAGSHSVDPLLKRSRDLSGRSKRGFKTILAENPSVDGYYTPRRQVGKKARVSPAHTHHDLKFGAKASKEVSTPTQKCGSSKVMEDAEVPGMTSEEASGVKPRCDY</sequence>
<proteinExistence type="predicted"/>
<feature type="region of interest" description="Disordered" evidence="1">
    <location>
        <begin position="146"/>
        <end position="186"/>
    </location>
</feature>
<evidence type="ECO:0008006" key="5">
    <source>
        <dbReference type="Google" id="ProtNLM"/>
    </source>
</evidence>
<dbReference type="PANTHER" id="PTHR34929:SF1">
    <property type="entry name" value="INAF MOTIF CONTAINING 2"/>
    <property type="match status" value="1"/>
</dbReference>
<keyword evidence="2" id="KW-0812">Transmembrane</keyword>
<organism evidence="3 4">
    <name type="scientific">Pelobates cultripes</name>
    <name type="common">Western spadefoot toad</name>
    <dbReference type="NCBI Taxonomy" id="61616"/>
    <lineage>
        <taxon>Eukaryota</taxon>
        <taxon>Metazoa</taxon>
        <taxon>Chordata</taxon>
        <taxon>Craniata</taxon>
        <taxon>Vertebrata</taxon>
        <taxon>Euteleostomi</taxon>
        <taxon>Amphibia</taxon>
        <taxon>Batrachia</taxon>
        <taxon>Anura</taxon>
        <taxon>Pelobatoidea</taxon>
        <taxon>Pelobatidae</taxon>
        <taxon>Pelobates</taxon>
    </lineage>
</organism>
<dbReference type="PANTHER" id="PTHR34929">
    <property type="entry name" value="ZGC:153157"/>
    <property type="match status" value="1"/>
</dbReference>
<feature type="transmembrane region" description="Helical" evidence="2">
    <location>
        <begin position="37"/>
        <end position="57"/>
    </location>
</feature>
<keyword evidence="2" id="KW-0472">Membrane</keyword>
<keyword evidence="4" id="KW-1185">Reference proteome</keyword>
<evidence type="ECO:0000256" key="2">
    <source>
        <dbReference type="SAM" id="Phobius"/>
    </source>
</evidence>
<dbReference type="InterPro" id="IPR029162">
    <property type="entry name" value="InaF-motif"/>
</dbReference>
<evidence type="ECO:0000256" key="1">
    <source>
        <dbReference type="SAM" id="MobiDB-lite"/>
    </source>
</evidence>
<dbReference type="EMBL" id="OW240920">
    <property type="protein sequence ID" value="CAH2313943.1"/>
    <property type="molecule type" value="Genomic_DNA"/>
</dbReference>